<dbReference type="GeneID" id="102802338"/>
<keyword evidence="2" id="KW-1185">Reference proteome</keyword>
<evidence type="ECO:0000313" key="2">
    <source>
        <dbReference type="Proteomes" id="UP000694865"/>
    </source>
</evidence>
<reference evidence="3" key="1">
    <citation type="submission" date="2025-08" db="UniProtKB">
        <authorList>
            <consortium name="RefSeq"/>
        </authorList>
    </citation>
    <scope>IDENTIFICATION</scope>
    <source>
        <tissue evidence="3">Testes</tissue>
    </source>
</reference>
<dbReference type="PANTHER" id="PTHR15907">
    <property type="entry name" value="DUF614 FAMILY PROTEIN-RELATED"/>
    <property type="match status" value="1"/>
</dbReference>
<gene>
    <name evidence="3" type="primary">LOC102802338</name>
</gene>
<dbReference type="InterPro" id="IPR006461">
    <property type="entry name" value="PLAC_motif_containing"/>
</dbReference>
<dbReference type="RefSeq" id="XP_006813856.1">
    <property type="nucleotide sequence ID" value="XM_006813793.1"/>
</dbReference>
<sequence>MEEKTGGAQVVMSQPSYVQSQNPNNTTNVIVVEQNGFWSTGLFGCFGDLGSCLAATFCLPCYRCYLADKVGENMCMPCCVCPPNDLIVLRMKIRTMNNIQGGAISDCCASYWCPCCAATQISREWDSGH</sequence>
<comment type="similarity">
    <text evidence="1">Belongs to the cornifelin family.</text>
</comment>
<name>A0ABM0M1G5_SACKO</name>
<dbReference type="Proteomes" id="UP000694865">
    <property type="component" value="Unplaced"/>
</dbReference>
<proteinExistence type="inferred from homology"/>
<organism evidence="2 3">
    <name type="scientific">Saccoglossus kowalevskii</name>
    <name type="common">Acorn worm</name>
    <dbReference type="NCBI Taxonomy" id="10224"/>
    <lineage>
        <taxon>Eukaryota</taxon>
        <taxon>Metazoa</taxon>
        <taxon>Hemichordata</taxon>
        <taxon>Enteropneusta</taxon>
        <taxon>Harrimaniidae</taxon>
        <taxon>Saccoglossus</taxon>
    </lineage>
</organism>
<evidence type="ECO:0000313" key="3">
    <source>
        <dbReference type="RefSeq" id="XP_006813856.1"/>
    </source>
</evidence>
<protein>
    <submittedName>
        <fullName evidence="3">Placenta-specific gene 8 protein-like</fullName>
    </submittedName>
</protein>
<dbReference type="Pfam" id="PF04749">
    <property type="entry name" value="PLAC8"/>
    <property type="match status" value="1"/>
</dbReference>
<dbReference type="NCBIfam" id="TIGR01571">
    <property type="entry name" value="A_thal_Cys_rich"/>
    <property type="match status" value="1"/>
</dbReference>
<evidence type="ECO:0000256" key="1">
    <source>
        <dbReference type="ARBA" id="ARBA00009024"/>
    </source>
</evidence>
<accession>A0ABM0M1G5</accession>